<sequence length="580" mass="62436">MSGNAALPVNQPSRAARAFRALKDRRMAAMLILAFAASIPYGAIVGVLTAWLTQEGIDTDTIGVLSLVAIGYSFKYLWAPLFQTPHGVPFIRVGGRRSWLILCQASIAVLLAVLAFSNPPQNIGLVALICFVILILGPTHDIILDAWRIEVARSEEDKDLMSALYQFGYKSGGFISGFVALLVAARGGWSVAYVMMAGFVGLTILGSLLAPEPEYNKHEHTTRLSFLPSVPGREAAPAVAFVAACWATAFVMIASFAVMRLGFNADISSRTFVSEQGPIIVILTVIVPSVVAAVLLVRNKGEAVDAPLFSPGQSRRSKLVATLFRAIFDPLMDLIYRLRWWTILVLALALTYRFTDAVWGSFAYPFYLRSDLDALGHTLDDVAIASKFFGVIATILGSLIGATLIATIGRMPVFFVGGVVAAATNLLYADLAHGAHAVDAFLAVTHLDGPLIAFADFAAKLQPQEITLPADHSQRLARLMITIFAENIAGGFALVAMTAYLTAVVNPRFAAVQYALLASLTMLIGTLGRPWLGAMIESNGFYPVFIVTFWLGGVAVLLSIVEWWRQARVARLAREGAANG</sequence>
<feature type="transmembrane region" description="Helical" evidence="7">
    <location>
        <begin position="238"/>
        <end position="259"/>
    </location>
</feature>
<dbReference type="InterPro" id="IPR004752">
    <property type="entry name" value="AmpG_permease/AT-1"/>
</dbReference>
<proteinExistence type="inferred from homology"/>
<accession>A0A059FA37</accession>
<keyword evidence="5 7" id="KW-1133">Transmembrane helix</keyword>
<feature type="transmembrane region" description="Helical" evidence="7">
    <location>
        <begin position="191"/>
        <end position="210"/>
    </location>
</feature>
<feature type="transmembrane region" description="Helical" evidence="7">
    <location>
        <begin position="61"/>
        <end position="78"/>
    </location>
</feature>
<reference evidence="8 9" key="1">
    <citation type="journal article" date="2014" name="Antonie Van Leeuwenhoek">
        <title>Hyphomonas beringensis sp. nov. and Hyphomonas chukchiensis sp. nov., isolated from surface seawater of the Bering Sea and Chukchi Sea.</title>
        <authorList>
            <person name="Li C."/>
            <person name="Lai Q."/>
            <person name="Li G."/>
            <person name="Dong C."/>
            <person name="Wang J."/>
            <person name="Liao Y."/>
            <person name="Shao Z."/>
        </authorList>
    </citation>
    <scope>NUCLEOTIDE SEQUENCE [LARGE SCALE GENOMIC DNA]</scope>
    <source>
        <strain evidence="8 9">VP2</strain>
    </source>
</reference>
<gene>
    <name evidence="8" type="ORF">HJA_12840</name>
</gene>
<dbReference type="SUPFAM" id="SSF103473">
    <property type="entry name" value="MFS general substrate transporter"/>
    <property type="match status" value="2"/>
</dbReference>
<evidence type="ECO:0000313" key="9">
    <source>
        <dbReference type="Proteomes" id="UP000024816"/>
    </source>
</evidence>
<feature type="transmembrane region" description="Helical" evidence="7">
    <location>
        <begin position="123"/>
        <end position="147"/>
    </location>
</feature>
<comment type="caution">
    <text evidence="8">The sequence shown here is derived from an EMBL/GenBank/DDBJ whole genome shotgun (WGS) entry which is preliminary data.</text>
</comment>
<evidence type="ECO:0000256" key="3">
    <source>
        <dbReference type="ARBA" id="ARBA00022448"/>
    </source>
</evidence>
<dbReference type="GO" id="GO:0022857">
    <property type="term" value="F:transmembrane transporter activity"/>
    <property type="evidence" value="ECO:0007669"/>
    <property type="project" value="InterPro"/>
</dbReference>
<feature type="transmembrane region" description="Helical" evidence="7">
    <location>
        <begin position="412"/>
        <end position="428"/>
    </location>
</feature>
<feature type="transmembrane region" description="Helical" evidence="7">
    <location>
        <begin position="540"/>
        <end position="561"/>
    </location>
</feature>
<comment type="similarity">
    <text evidence="2">Belongs to the major facilitator superfamily.</text>
</comment>
<feature type="transmembrane region" description="Helical" evidence="7">
    <location>
        <begin position="27"/>
        <end position="49"/>
    </location>
</feature>
<evidence type="ECO:0000256" key="2">
    <source>
        <dbReference type="ARBA" id="ARBA00008335"/>
    </source>
</evidence>
<protein>
    <submittedName>
        <fullName evidence="8">Putative muropeptide permease AmpG</fullName>
    </submittedName>
</protein>
<dbReference type="Gene3D" id="1.20.1250.20">
    <property type="entry name" value="MFS general substrate transporter like domains"/>
    <property type="match status" value="2"/>
</dbReference>
<keyword evidence="4 7" id="KW-0812">Transmembrane</keyword>
<evidence type="ECO:0000256" key="4">
    <source>
        <dbReference type="ARBA" id="ARBA00022692"/>
    </source>
</evidence>
<feature type="transmembrane region" description="Helical" evidence="7">
    <location>
        <begin position="479"/>
        <end position="503"/>
    </location>
</feature>
<dbReference type="Pfam" id="PF07690">
    <property type="entry name" value="MFS_1"/>
    <property type="match status" value="1"/>
</dbReference>
<feature type="transmembrane region" description="Helical" evidence="7">
    <location>
        <begin position="167"/>
        <end position="185"/>
    </location>
</feature>
<feature type="transmembrane region" description="Helical" evidence="7">
    <location>
        <begin position="382"/>
        <end position="405"/>
    </location>
</feature>
<dbReference type="PANTHER" id="PTHR12778">
    <property type="entry name" value="SOLUTE CARRIER FAMILY 33 ACETYL-COA TRANSPORTER -RELATED"/>
    <property type="match status" value="1"/>
</dbReference>
<dbReference type="RefSeq" id="WP_162177059.1">
    <property type="nucleotide sequence ID" value="NZ_ARYJ01000008.1"/>
</dbReference>
<evidence type="ECO:0000256" key="6">
    <source>
        <dbReference type="ARBA" id="ARBA00023136"/>
    </source>
</evidence>
<dbReference type="GO" id="GO:0016020">
    <property type="term" value="C:membrane"/>
    <property type="evidence" value="ECO:0007669"/>
    <property type="project" value="UniProtKB-SubCell"/>
</dbReference>
<dbReference type="EMBL" id="ARYJ01000008">
    <property type="protein sequence ID" value="KCZ87426.1"/>
    <property type="molecule type" value="Genomic_DNA"/>
</dbReference>
<keyword evidence="6 7" id="KW-0472">Membrane</keyword>
<dbReference type="PATRIC" id="fig|1280952.3.peg.2568"/>
<feature type="transmembrane region" description="Helical" evidence="7">
    <location>
        <begin position="509"/>
        <end position="528"/>
    </location>
</feature>
<dbReference type="InterPro" id="IPR011701">
    <property type="entry name" value="MFS"/>
</dbReference>
<dbReference type="AlphaFoldDB" id="A0A059FA37"/>
<dbReference type="Proteomes" id="UP000024816">
    <property type="component" value="Unassembled WGS sequence"/>
</dbReference>
<feature type="transmembrane region" description="Helical" evidence="7">
    <location>
        <begin position="340"/>
        <end position="362"/>
    </location>
</feature>
<dbReference type="PANTHER" id="PTHR12778:SF10">
    <property type="entry name" value="MAJOR FACILITATOR SUPERFAMILY DOMAIN-CONTAINING PROTEIN 3"/>
    <property type="match status" value="1"/>
</dbReference>
<dbReference type="STRING" id="1280952.HJA_12840"/>
<evidence type="ECO:0000256" key="5">
    <source>
        <dbReference type="ARBA" id="ARBA00022989"/>
    </source>
</evidence>
<comment type="subcellular location">
    <subcellularLocation>
        <location evidence="1">Membrane</location>
        <topology evidence="1">Multi-pass membrane protein</topology>
    </subcellularLocation>
</comment>
<dbReference type="NCBIfam" id="TIGR00901">
    <property type="entry name" value="2A0125"/>
    <property type="match status" value="1"/>
</dbReference>
<keyword evidence="9" id="KW-1185">Reference proteome</keyword>
<feature type="transmembrane region" description="Helical" evidence="7">
    <location>
        <begin position="99"/>
        <end position="117"/>
    </location>
</feature>
<keyword evidence="3" id="KW-0813">Transport</keyword>
<dbReference type="eggNOG" id="COG2271">
    <property type="taxonomic scope" value="Bacteria"/>
</dbReference>
<name>A0A059FA37_9PROT</name>
<organism evidence="8 9">
    <name type="scientific">Hyphomonas jannaschiana VP2</name>
    <dbReference type="NCBI Taxonomy" id="1280952"/>
    <lineage>
        <taxon>Bacteria</taxon>
        <taxon>Pseudomonadati</taxon>
        <taxon>Pseudomonadota</taxon>
        <taxon>Alphaproteobacteria</taxon>
        <taxon>Hyphomonadales</taxon>
        <taxon>Hyphomonadaceae</taxon>
        <taxon>Hyphomonas</taxon>
    </lineage>
</organism>
<feature type="transmembrane region" description="Helical" evidence="7">
    <location>
        <begin position="279"/>
        <end position="297"/>
    </location>
</feature>
<evidence type="ECO:0000256" key="1">
    <source>
        <dbReference type="ARBA" id="ARBA00004141"/>
    </source>
</evidence>
<evidence type="ECO:0000256" key="7">
    <source>
        <dbReference type="SAM" id="Phobius"/>
    </source>
</evidence>
<dbReference type="InterPro" id="IPR036259">
    <property type="entry name" value="MFS_trans_sf"/>
</dbReference>
<evidence type="ECO:0000313" key="8">
    <source>
        <dbReference type="EMBL" id="KCZ87426.1"/>
    </source>
</evidence>